<keyword evidence="7 9" id="KW-0472">Membrane</keyword>
<reference evidence="11" key="1">
    <citation type="submission" date="2022-07" db="EMBL/GenBank/DDBJ databases">
        <title>Phylogenomic reconstructions and comparative analyses of Kickxellomycotina fungi.</title>
        <authorList>
            <person name="Reynolds N.K."/>
            <person name="Stajich J.E."/>
            <person name="Barry K."/>
            <person name="Grigoriev I.V."/>
            <person name="Crous P."/>
            <person name="Smith M.E."/>
        </authorList>
    </citation>
    <scope>NUCLEOTIDE SEQUENCE</scope>
    <source>
        <strain evidence="11">NRRL 3115</strain>
    </source>
</reference>
<dbReference type="AlphaFoldDB" id="A0A9W8FX09"/>
<sequence>MAGMLDDTHGTAAADTDATDATSTCSTTDTTTNDGASTLKVGFNVLNTIIGSGVVCLPYALHNAGFGFGLVMLCIIAVMSQFALYALVVSGKRTGTAHFSTVTQAAMGPFGYHILNYSMVIDMVGTVILYLMLVGDLVTSLCNIYFPARQLTRAEIIIAVSIVFILPQLFFRNTGPLAKLSIVSILCLPYIILVVAVRAPMYSNNAGPEFSFFGPRVLPAMGVLAFTYSSCHAAFPNYLGLKDRSVGAWVRASSSATLGASIISGAFALVGYLSFGNSAQPNILANFPDSDNYVNFGRLLFAVSMLLTTPMAFYPIRDTVTEMLKIDPSRYNVSRVWESLCTVILFAFCAVVAVMITDLGLAYELIGAFSSSVINFLLPALIYLWAGTDVSFSALIRRWRDDSSIAEQTPLLVESRIKPVDSLFRMREIALWALAWVVAAFGMWVMVLGTYNVGSGK</sequence>
<evidence type="ECO:0000256" key="8">
    <source>
        <dbReference type="SAM" id="MobiDB-lite"/>
    </source>
</evidence>
<dbReference type="GO" id="GO:0015179">
    <property type="term" value="F:L-amino acid transmembrane transporter activity"/>
    <property type="evidence" value="ECO:0007669"/>
    <property type="project" value="TreeGrafter"/>
</dbReference>
<accession>A0A9W8FX09</accession>
<dbReference type="Pfam" id="PF01490">
    <property type="entry name" value="Aa_trans"/>
    <property type="match status" value="1"/>
</dbReference>
<comment type="subcellular location">
    <subcellularLocation>
        <location evidence="1">Membrane</location>
        <topology evidence="1">Multi-pass membrane protein</topology>
    </subcellularLocation>
</comment>
<evidence type="ECO:0000256" key="4">
    <source>
        <dbReference type="ARBA" id="ARBA00022692"/>
    </source>
</evidence>
<feature type="domain" description="Amino acid transporter transmembrane" evidence="10">
    <location>
        <begin position="35"/>
        <end position="385"/>
    </location>
</feature>
<keyword evidence="5" id="KW-0029">Amino-acid transport</keyword>
<evidence type="ECO:0000256" key="2">
    <source>
        <dbReference type="ARBA" id="ARBA00008066"/>
    </source>
</evidence>
<feature type="compositionally biased region" description="Low complexity" evidence="8">
    <location>
        <begin position="10"/>
        <end position="31"/>
    </location>
</feature>
<feature type="region of interest" description="Disordered" evidence="8">
    <location>
        <begin position="1"/>
        <end position="31"/>
    </location>
</feature>
<keyword evidence="6 9" id="KW-1133">Transmembrane helix</keyword>
<dbReference type="PANTHER" id="PTHR22950:SF458">
    <property type="entry name" value="SODIUM-COUPLED NEUTRAL AMINO ACID TRANSPORTER 11-RELATED"/>
    <property type="match status" value="1"/>
</dbReference>
<organism evidence="11 12">
    <name type="scientific">Coemansia spiralis</name>
    <dbReference type="NCBI Taxonomy" id="417178"/>
    <lineage>
        <taxon>Eukaryota</taxon>
        <taxon>Fungi</taxon>
        <taxon>Fungi incertae sedis</taxon>
        <taxon>Zoopagomycota</taxon>
        <taxon>Kickxellomycotina</taxon>
        <taxon>Kickxellomycetes</taxon>
        <taxon>Kickxellales</taxon>
        <taxon>Kickxellaceae</taxon>
        <taxon>Coemansia</taxon>
    </lineage>
</organism>
<proteinExistence type="inferred from homology"/>
<evidence type="ECO:0000256" key="9">
    <source>
        <dbReference type="SAM" id="Phobius"/>
    </source>
</evidence>
<evidence type="ECO:0000256" key="3">
    <source>
        <dbReference type="ARBA" id="ARBA00022448"/>
    </source>
</evidence>
<dbReference type="Proteomes" id="UP001151518">
    <property type="component" value="Unassembled WGS sequence"/>
</dbReference>
<dbReference type="InterPro" id="IPR013057">
    <property type="entry name" value="AA_transpt_TM"/>
</dbReference>
<evidence type="ECO:0000256" key="7">
    <source>
        <dbReference type="ARBA" id="ARBA00023136"/>
    </source>
</evidence>
<dbReference type="GO" id="GO:0016020">
    <property type="term" value="C:membrane"/>
    <property type="evidence" value="ECO:0007669"/>
    <property type="project" value="UniProtKB-SubCell"/>
</dbReference>
<evidence type="ECO:0000313" key="12">
    <source>
        <dbReference type="Proteomes" id="UP001151518"/>
    </source>
</evidence>
<feature type="transmembrane region" description="Helical" evidence="9">
    <location>
        <begin position="295"/>
        <end position="316"/>
    </location>
</feature>
<feature type="transmembrane region" description="Helical" evidence="9">
    <location>
        <begin position="336"/>
        <end position="356"/>
    </location>
</feature>
<feature type="transmembrane region" description="Helical" evidence="9">
    <location>
        <begin position="177"/>
        <end position="197"/>
    </location>
</feature>
<dbReference type="PANTHER" id="PTHR22950">
    <property type="entry name" value="AMINO ACID TRANSPORTER"/>
    <property type="match status" value="1"/>
</dbReference>
<feature type="transmembrane region" description="Helical" evidence="9">
    <location>
        <begin position="376"/>
        <end position="396"/>
    </location>
</feature>
<gene>
    <name evidence="11" type="ORF">GGI25_006373</name>
</gene>
<evidence type="ECO:0000256" key="1">
    <source>
        <dbReference type="ARBA" id="ARBA00004141"/>
    </source>
</evidence>
<feature type="transmembrane region" description="Helical" evidence="9">
    <location>
        <begin position="429"/>
        <end position="451"/>
    </location>
</feature>
<feature type="transmembrane region" description="Helical" evidence="9">
    <location>
        <begin position="41"/>
        <end position="61"/>
    </location>
</feature>
<name>A0A9W8FX09_9FUNG</name>
<feature type="transmembrane region" description="Helical" evidence="9">
    <location>
        <begin position="256"/>
        <end position="275"/>
    </location>
</feature>
<dbReference type="OrthoDB" id="28208at2759"/>
<evidence type="ECO:0000313" key="11">
    <source>
        <dbReference type="EMBL" id="KAJ2668725.1"/>
    </source>
</evidence>
<feature type="transmembrane region" description="Helical" evidence="9">
    <location>
        <begin position="110"/>
        <end position="131"/>
    </location>
</feature>
<feature type="transmembrane region" description="Helical" evidence="9">
    <location>
        <begin position="151"/>
        <end position="170"/>
    </location>
</feature>
<protein>
    <recommendedName>
        <fullName evidence="10">Amino acid transporter transmembrane domain-containing protein</fullName>
    </recommendedName>
</protein>
<dbReference type="EMBL" id="JANBTW010000180">
    <property type="protein sequence ID" value="KAJ2668725.1"/>
    <property type="molecule type" value="Genomic_DNA"/>
</dbReference>
<evidence type="ECO:0000256" key="5">
    <source>
        <dbReference type="ARBA" id="ARBA00022970"/>
    </source>
</evidence>
<evidence type="ECO:0000259" key="10">
    <source>
        <dbReference type="Pfam" id="PF01490"/>
    </source>
</evidence>
<keyword evidence="4 9" id="KW-0812">Transmembrane</keyword>
<comment type="caution">
    <text evidence="11">The sequence shown here is derived from an EMBL/GenBank/DDBJ whole genome shotgun (WGS) entry which is preliminary data.</text>
</comment>
<evidence type="ECO:0000256" key="6">
    <source>
        <dbReference type="ARBA" id="ARBA00022989"/>
    </source>
</evidence>
<keyword evidence="3" id="KW-0813">Transport</keyword>
<feature type="transmembrane region" description="Helical" evidence="9">
    <location>
        <begin position="217"/>
        <end position="235"/>
    </location>
</feature>
<comment type="similarity">
    <text evidence="2">Belongs to the amino acid/polyamine transporter 2 family.</text>
</comment>
<feature type="transmembrane region" description="Helical" evidence="9">
    <location>
        <begin position="67"/>
        <end position="89"/>
    </location>
</feature>